<dbReference type="InterPro" id="IPR036890">
    <property type="entry name" value="HATPase_C_sf"/>
</dbReference>
<keyword evidence="2" id="KW-1185">Reference proteome</keyword>
<dbReference type="EMBL" id="SNYA01000002">
    <property type="protein sequence ID" value="TDP94255.1"/>
    <property type="molecule type" value="Genomic_DNA"/>
</dbReference>
<dbReference type="AlphaFoldDB" id="A0A4R6S666"/>
<sequence>MKLTFDPMTIEHLGFKMYSHLPNAVAELVANAFDADASHVTVGVVISPAPAVFVTDDGHGMSASDLQDKYLRIGRNRVKEGERMSESGKRRAAGKKGLGKLALFGIGTKVEIRTKRYASGQRHVIKMDWDEMLAADGEYQPESWLEDAPSDEHGTTVTISSLKRKTAIVGEDLARSLARLFNYVDQDFQVVVSLPEQQEFPVTRDPRIAVLEHRSRIRVANPRRCSARR</sequence>
<dbReference type="Gene3D" id="3.30.565.10">
    <property type="entry name" value="Histidine kinase-like ATPase, C-terminal domain"/>
    <property type="match status" value="1"/>
</dbReference>
<reference evidence="1 2" key="1">
    <citation type="submission" date="2019-03" db="EMBL/GenBank/DDBJ databases">
        <title>Genomic analyses of the natural microbiome of Caenorhabditis elegans.</title>
        <authorList>
            <person name="Samuel B."/>
        </authorList>
    </citation>
    <scope>NUCLEOTIDE SEQUENCE [LARGE SCALE GENOMIC DNA]</scope>
    <source>
        <strain evidence="1 2">JUb18</strain>
    </source>
</reference>
<evidence type="ECO:0000313" key="2">
    <source>
        <dbReference type="Proteomes" id="UP000295601"/>
    </source>
</evidence>
<protein>
    <submittedName>
        <fullName evidence="1">Histidine kinase/DNA gyrase B/HSP90-like ATPase</fullName>
    </submittedName>
</protein>
<dbReference type="Proteomes" id="UP000295601">
    <property type="component" value="Unassembled WGS sequence"/>
</dbReference>
<organism evidence="1 2">
    <name type="scientific">Leucobacter luti</name>
    <dbReference type="NCBI Taxonomy" id="340320"/>
    <lineage>
        <taxon>Bacteria</taxon>
        <taxon>Bacillati</taxon>
        <taxon>Actinomycetota</taxon>
        <taxon>Actinomycetes</taxon>
        <taxon>Micrococcales</taxon>
        <taxon>Microbacteriaceae</taxon>
        <taxon>Leucobacter</taxon>
    </lineage>
</organism>
<evidence type="ECO:0000313" key="1">
    <source>
        <dbReference type="EMBL" id="TDP94255.1"/>
    </source>
</evidence>
<dbReference type="GO" id="GO:0016301">
    <property type="term" value="F:kinase activity"/>
    <property type="evidence" value="ECO:0007669"/>
    <property type="project" value="UniProtKB-KW"/>
</dbReference>
<dbReference type="OrthoDB" id="3757919at2"/>
<accession>A0A4R6S666</accession>
<dbReference type="Pfam" id="PF13589">
    <property type="entry name" value="HATPase_c_3"/>
    <property type="match status" value="1"/>
</dbReference>
<keyword evidence="1" id="KW-0808">Transferase</keyword>
<dbReference type="SUPFAM" id="SSF55874">
    <property type="entry name" value="ATPase domain of HSP90 chaperone/DNA topoisomerase II/histidine kinase"/>
    <property type="match status" value="1"/>
</dbReference>
<comment type="caution">
    <text evidence="1">The sequence shown here is derived from an EMBL/GenBank/DDBJ whole genome shotgun (WGS) entry which is preliminary data.</text>
</comment>
<gene>
    <name evidence="1" type="ORF">EDF62_0665</name>
</gene>
<dbReference type="RefSeq" id="WP_133615825.1">
    <property type="nucleotide sequence ID" value="NZ_SNYA01000002.1"/>
</dbReference>
<name>A0A4R6S666_9MICO</name>
<keyword evidence="1" id="KW-0418">Kinase</keyword>
<proteinExistence type="predicted"/>